<evidence type="ECO:0000256" key="15">
    <source>
        <dbReference type="ARBA" id="ARBA00049902"/>
    </source>
</evidence>
<evidence type="ECO:0000256" key="2">
    <source>
        <dbReference type="ARBA" id="ARBA00022676"/>
    </source>
</evidence>
<feature type="transmembrane region" description="Helical" evidence="17">
    <location>
        <begin position="304"/>
        <end position="328"/>
    </location>
</feature>
<accession>A0A9D1AK24</accession>
<comment type="similarity">
    <text evidence="11">Belongs to the SEDS family. FtsW subfamily.</text>
</comment>
<dbReference type="EC" id="2.4.99.28" evidence="14"/>
<dbReference type="GO" id="GO:0008955">
    <property type="term" value="F:peptidoglycan glycosyltransferase activity"/>
    <property type="evidence" value="ECO:0007669"/>
    <property type="project" value="UniProtKB-EC"/>
</dbReference>
<protein>
    <recommendedName>
        <fullName evidence="12">Probable peptidoglycan glycosyltransferase FtsW</fullName>
        <ecNumber evidence="14">2.4.99.28</ecNumber>
    </recommendedName>
    <alternativeName>
        <fullName evidence="13">Cell division protein FtsW</fullName>
    </alternativeName>
    <alternativeName>
        <fullName evidence="10">Cell wall polymerase</fullName>
    </alternativeName>
    <alternativeName>
        <fullName evidence="9">Peptidoglycan polymerase</fullName>
    </alternativeName>
</protein>
<evidence type="ECO:0000256" key="12">
    <source>
        <dbReference type="ARBA" id="ARBA00041185"/>
    </source>
</evidence>
<evidence type="ECO:0000256" key="14">
    <source>
        <dbReference type="ARBA" id="ARBA00044770"/>
    </source>
</evidence>
<evidence type="ECO:0000256" key="13">
    <source>
        <dbReference type="ARBA" id="ARBA00041418"/>
    </source>
</evidence>
<evidence type="ECO:0000256" key="9">
    <source>
        <dbReference type="ARBA" id="ARBA00032370"/>
    </source>
</evidence>
<evidence type="ECO:0000256" key="16">
    <source>
        <dbReference type="ARBA" id="ARBA00049966"/>
    </source>
</evidence>
<evidence type="ECO:0000256" key="11">
    <source>
        <dbReference type="ARBA" id="ARBA00038053"/>
    </source>
</evidence>
<keyword evidence="7 17" id="KW-1133">Transmembrane helix</keyword>
<evidence type="ECO:0000256" key="7">
    <source>
        <dbReference type="ARBA" id="ARBA00022989"/>
    </source>
</evidence>
<dbReference type="GO" id="GO:0051301">
    <property type="term" value="P:cell division"/>
    <property type="evidence" value="ECO:0007669"/>
    <property type="project" value="UniProtKB-KW"/>
</dbReference>
<keyword evidence="5" id="KW-0133">Cell shape</keyword>
<reference evidence="18" key="2">
    <citation type="journal article" date="2021" name="PeerJ">
        <title>Extensive microbial diversity within the chicken gut microbiome revealed by metagenomics and culture.</title>
        <authorList>
            <person name="Gilroy R."/>
            <person name="Ravi A."/>
            <person name="Getino M."/>
            <person name="Pursley I."/>
            <person name="Horton D.L."/>
            <person name="Alikhan N.F."/>
            <person name="Baker D."/>
            <person name="Gharbi K."/>
            <person name="Hall N."/>
            <person name="Watson M."/>
            <person name="Adriaenssens E.M."/>
            <person name="Foster-Nyarko E."/>
            <person name="Jarju S."/>
            <person name="Secka A."/>
            <person name="Antonio M."/>
            <person name="Oren A."/>
            <person name="Chaudhuri R.R."/>
            <person name="La Ragione R."/>
            <person name="Hildebrand F."/>
            <person name="Pallen M.J."/>
        </authorList>
    </citation>
    <scope>NUCLEOTIDE SEQUENCE</scope>
    <source>
        <strain evidence="18">ChiSxjej1B13-7958</strain>
    </source>
</reference>
<feature type="transmembrane region" description="Helical" evidence="17">
    <location>
        <begin position="265"/>
        <end position="292"/>
    </location>
</feature>
<dbReference type="GO" id="GO:0032153">
    <property type="term" value="C:cell division site"/>
    <property type="evidence" value="ECO:0007669"/>
    <property type="project" value="TreeGrafter"/>
</dbReference>
<feature type="transmembrane region" description="Helical" evidence="17">
    <location>
        <begin position="6"/>
        <end position="30"/>
    </location>
</feature>
<dbReference type="GO" id="GO:0005886">
    <property type="term" value="C:plasma membrane"/>
    <property type="evidence" value="ECO:0007669"/>
    <property type="project" value="TreeGrafter"/>
</dbReference>
<comment type="catalytic activity">
    <reaction evidence="15">
        <text>[GlcNAc-(1-&gt;4)-Mur2Ac(oyl-L-Ala-gamma-D-Glu-L-Lys-D-Ala-D-Ala)](n)-di-trans,octa-cis-undecaprenyl diphosphate + beta-D-GlcNAc-(1-&gt;4)-Mur2Ac(oyl-L-Ala-gamma-D-Glu-L-Lys-D-Ala-D-Ala)-di-trans,octa-cis-undecaprenyl diphosphate = [GlcNAc-(1-&gt;4)-Mur2Ac(oyl-L-Ala-gamma-D-Glu-L-Lys-D-Ala-D-Ala)](n+1)-di-trans,octa-cis-undecaprenyl diphosphate + di-trans,octa-cis-undecaprenyl diphosphate + H(+)</text>
        <dbReference type="Rhea" id="RHEA:23708"/>
        <dbReference type="Rhea" id="RHEA-COMP:9602"/>
        <dbReference type="Rhea" id="RHEA-COMP:9603"/>
        <dbReference type="ChEBI" id="CHEBI:15378"/>
        <dbReference type="ChEBI" id="CHEBI:58405"/>
        <dbReference type="ChEBI" id="CHEBI:60033"/>
        <dbReference type="ChEBI" id="CHEBI:78435"/>
        <dbReference type="EC" id="2.4.99.28"/>
    </reaction>
</comment>
<feature type="transmembrane region" description="Helical" evidence="17">
    <location>
        <begin position="68"/>
        <end position="86"/>
    </location>
</feature>
<dbReference type="GO" id="GO:0015648">
    <property type="term" value="F:lipid-linked peptidoglycan transporter activity"/>
    <property type="evidence" value="ECO:0007669"/>
    <property type="project" value="TreeGrafter"/>
</dbReference>
<sequence length="370" mass="41468">MDLPFFFLLLVLLTIGLVMMFSASYPYAYYNMNGDSYYFIRNQAMFAVLGVIIMVAVSYFDYHHLHKFAIPILIVTYLLLVAMLVLRGTQLVPNIKGAYRWFYIGPLNFQPSEVAKFALILIFSHLISLNFEKMGTFRYGVLPYVLILGSIALLVVMEKHMSATLIILMLGVMMMFIGGVKWRWFVFAVIGLGLAALYLLVFTDVFSYAMDRVYGWLSPFDPPEGVDTWQTRQSLMTIGSGGLLGLGLGQSRQKYLYLPEPQNDFIFAIVCEELGFIGALIIIILFAMLVWRGIVVSLKAKDKFGMLLGVGLTFQIGLQVILNIMVVTNTIPNTGISLPFFSYGGTSLIMLLAEMGVVLSISRNSSIEKL</sequence>
<evidence type="ECO:0000313" key="18">
    <source>
        <dbReference type="EMBL" id="HIR46116.1"/>
    </source>
</evidence>
<keyword evidence="2" id="KW-0328">Glycosyltransferase</keyword>
<comment type="function">
    <text evidence="16">Peptidoglycan polymerase that is essential for cell division.</text>
</comment>
<evidence type="ECO:0000256" key="3">
    <source>
        <dbReference type="ARBA" id="ARBA00022679"/>
    </source>
</evidence>
<dbReference type="PANTHER" id="PTHR30474">
    <property type="entry name" value="CELL CYCLE PROTEIN"/>
    <property type="match status" value="1"/>
</dbReference>
<keyword evidence="4 17" id="KW-0812">Transmembrane</keyword>
<feature type="transmembrane region" description="Helical" evidence="17">
    <location>
        <begin position="42"/>
        <end position="62"/>
    </location>
</feature>
<evidence type="ECO:0000313" key="19">
    <source>
        <dbReference type="Proteomes" id="UP000824242"/>
    </source>
</evidence>
<comment type="caution">
    <text evidence="18">The sequence shown here is derived from an EMBL/GenBank/DDBJ whole genome shotgun (WGS) entry which is preliminary data.</text>
</comment>
<dbReference type="EMBL" id="DVGZ01000004">
    <property type="protein sequence ID" value="HIR46116.1"/>
    <property type="molecule type" value="Genomic_DNA"/>
</dbReference>
<dbReference type="Proteomes" id="UP000824242">
    <property type="component" value="Unassembled WGS sequence"/>
</dbReference>
<dbReference type="GO" id="GO:0008360">
    <property type="term" value="P:regulation of cell shape"/>
    <property type="evidence" value="ECO:0007669"/>
    <property type="project" value="UniProtKB-KW"/>
</dbReference>
<reference evidence="18" key="1">
    <citation type="submission" date="2020-10" db="EMBL/GenBank/DDBJ databases">
        <authorList>
            <person name="Gilroy R."/>
        </authorList>
    </citation>
    <scope>NUCLEOTIDE SEQUENCE</scope>
    <source>
        <strain evidence="18">ChiSxjej1B13-7958</strain>
    </source>
</reference>
<feature type="transmembrane region" description="Helical" evidence="17">
    <location>
        <begin position="161"/>
        <end position="177"/>
    </location>
</feature>
<evidence type="ECO:0000256" key="4">
    <source>
        <dbReference type="ARBA" id="ARBA00022692"/>
    </source>
</evidence>
<evidence type="ECO:0000256" key="1">
    <source>
        <dbReference type="ARBA" id="ARBA00004141"/>
    </source>
</evidence>
<keyword evidence="18" id="KW-0132">Cell division</keyword>
<feature type="transmembrane region" description="Helical" evidence="17">
    <location>
        <begin position="184"/>
        <end position="210"/>
    </location>
</feature>
<name>A0A9D1AK24_9FIRM</name>
<dbReference type="AlphaFoldDB" id="A0A9D1AK24"/>
<evidence type="ECO:0000256" key="6">
    <source>
        <dbReference type="ARBA" id="ARBA00022984"/>
    </source>
</evidence>
<gene>
    <name evidence="18" type="ORF">IAB89_00430</name>
</gene>
<evidence type="ECO:0000256" key="5">
    <source>
        <dbReference type="ARBA" id="ARBA00022960"/>
    </source>
</evidence>
<dbReference type="PANTHER" id="PTHR30474:SF2">
    <property type="entry name" value="PEPTIDOGLYCAN GLYCOSYLTRANSFERASE FTSW-RELATED"/>
    <property type="match status" value="1"/>
</dbReference>
<proteinExistence type="inferred from homology"/>
<dbReference type="GO" id="GO:0009252">
    <property type="term" value="P:peptidoglycan biosynthetic process"/>
    <property type="evidence" value="ECO:0007669"/>
    <property type="project" value="UniProtKB-KW"/>
</dbReference>
<keyword evidence="3" id="KW-0808">Transferase</keyword>
<feature type="transmembrane region" description="Helical" evidence="17">
    <location>
        <begin position="340"/>
        <end position="361"/>
    </location>
</feature>
<organism evidence="18 19">
    <name type="scientific">Candidatus Caccousia avicola</name>
    <dbReference type="NCBI Taxonomy" id="2840721"/>
    <lineage>
        <taxon>Bacteria</taxon>
        <taxon>Bacillati</taxon>
        <taxon>Bacillota</taxon>
        <taxon>Clostridia</taxon>
        <taxon>Eubacteriales</taxon>
        <taxon>Oscillospiraceae</taxon>
        <taxon>Oscillospiraceae incertae sedis</taxon>
        <taxon>Candidatus Caccousia</taxon>
    </lineage>
</organism>
<keyword evidence="6" id="KW-0573">Peptidoglycan synthesis</keyword>
<comment type="subcellular location">
    <subcellularLocation>
        <location evidence="1">Membrane</location>
        <topology evidence="1">Multi-pass membrane protein</topology>
    </subcellularLocation>
</comment>
<evidence type="ECO:0000256" key="17">
    <source>
        <dbReference type="SAM" id="Phobius"/>
    </source>
</evidence>
<dbReference type="Pfam" id="PF01098">
    <property type="entry name" value="FTSW_RODA_SPOVE"/>
    <property type="match status" value="1"/>
</dbReference>
<feature type="transmembrane region" description="Helical" evidence="17">
    <location>
        <begin position="136"/>
        <end position="155"/>
    </location>
</feature>
<evidence type="ECO:0000256" key="10">
    <source>
        <dbReference type="ARBA" id="ARBA00033270"/>
    </source>
</evidence>
<evidence type="ECO:0000256" key="8">
    <source>
        <dbReference type="ARBA" id="ARBA00023136"/>
    </source>
</evidence>
<keyword evidence="8 17" id="KW-0472">Membrane</keyword>
<dbReference type="InterPro" id="IPR001182">
    <property type="entry name" value="FtsW/RodA"/>
</dbReference>
<keyword evidence="18" id="KW-0131">Cell cycle</keyword>